<protein>
    <recommendedName>
        <fullName evidence="2">histidine kinase</fullName>
        <ecNumber evidence="2">2.7.13.3</ecNumber>
    </recommendedName>
</protein>
<dbReference type="EC" id="2.7.13.3" evidence="2"/>
<evidence type="ECO:0000256" key="7">
    <source>
        <dbReference type="SAM" id="Phobius"/>
    </source>
</evidence>
<accession>A0A8J3J4L7</accession>
<dbReference type="Pfam" id="PF08376">
    <property type="entry name" value="NIT"/>
    <property type="match status" value="1"/>
</dbReference>
<comment type="catalytic activity">
    <reaction evidence="1">
        <text>ATP + protein L-histidine = ADP + protein N-phospho-L-histidine.</text>
        <dbReference type="EC" id="2.7.13.3"/>
    </reaction>
</comment>
<dbReference type="InterPro" id="IPR013587">
    <property type="entry name" value="Nitrate/nitrite_sensing"/>
</dbReference>
<evidence type="ECO:0000313" key="10">
    <source>
        <dbReference type="EMBL" id="GID11521.1"/>
    </source>
</evidence>
<evidence type="ECO:0000259" key="9">
    <source>
        <dbReference type="Pfam" id="PF08376"/>
    </source>
</evidence>
<dbReference type="InterPro" id="IPR050428">
    <property type="entry name" value="TCS_sensor_his_kinase"/>
</dbReference>
<dbReference type="GO" id="GO:0004673">
    <property type="term" value="F:protein histidine kinase activity"/>
    <property type="evidence" value="ECO:0007669"/>
    <property type="project" value="UniProtKB-EC"/>
</dbReference>
<feature type="region of interest" description="Disordered" evidence="6">
    <location>
        <begin position="1"/>
        <end position="40"/>
    </location>
</feature>
<evidence type="ECO:0000256" key="3">
    <source>
        <dbReference type="ARBA" id="ARBA00022553"/>
    </source>
</evidence>
<dbReference type="AlphaFoldDB" id="A0A8J3J4L7"/>
<evidence type="ECO:0000313" key="11">
    <source>
        <dbReference type="Proteomes" id="UP000612808"/>
    </source>
</evidence>
<dbReference type="PANTHER" id="PTHR45436:SF5">
    <property type="entry name" value="SENSOR HISTIDINE KINASE TRCS"/>
    <property type="match status" value="1"/>
</dbReference>
<gene>
    <name evidence="10" type="ORF">Aru02nite_24100</name>
</gene>
<dbReference type="GO" id="GO:0005886">
    <property type="term" value="C:plasma membrane"/>
    <property type="evidence" value="ECO:0007669"/>
    <property type="project" value="TreeGrafter"/>
</dbReference>
<name>A0A8J3J4L7_9ACTN</name>
<dbReference type="Gene3D" id="3.30.565.10">
    <property type="entry name" value="Histidine kinase-like ATPase, C-terminal domain"/>
    <property type="match status" value="1"/>
</dbReference>
<reference evidence="10" key="1">
    <citation type="submission" date="2021-01" db="EMBL/GenBank/DDBJ databases">
        <title>Whole genome shotgun sequence of Actinocatenispora rupis NBRC 107355.</title>
        <authorList>
            <person name="Komaki H."/>
            <person name="Tamura T."/>
        </authorList>
    </citation>
    <scope>NUCLEOTIDE SEQUENCE</scope>
    <source>
        <strain evidence="10">NBRC 107355</strain>
    </source>
</reference>
<comment type="caution">
    <text evidence="10">The sequence shown here is derived from an EMBL/GenBank/DDBJ whole genome shotgun (WGS) entry which is preliminary data.</text>
</comment>
<dbReference type="Proteomes" id="UP000612808">
    <property type="component" value="Unassembled WGS sequence"/>
</dbReference>
<feature type="transmembrane region" description="Helical" evidence="7">
    <location>
        <begin position="347"/>
        <end position="366"/>
    </location>
</feature>
<dbReference type="SUPFAM" id="SSF55874">
    <property type="entry name" value="ATPase domain of HSP90 chaperone/DNA topoisomerase II/histidine kinase"/>
    <property type="match status" value="1"/>
</dbReference>
<evidence type="ECO:0000256" key="4">
    <source>
        <dbReference type="ARBA" id="ARBA00022679"/>
    </source>
</evidence>
<feature type="region of interest" description="Disordered" evidence="6">
    <location>
        <begin position="687"/>
        <end position="759"/>
    </location>
</feature>
<dbReference type="GO" id="GO:0000160">
    <property type="term" value="P:phosphorelay signal transduction system"/>
    <property type="evidence" value="ECO:0007669"/>
    <property type="project" value="TreeGrafter"/>
</dbReference>
<dbReference type="EMBL" id="BOMB01000012">
    <property type="protein sequence ID" value="GID11521.1"/>
    <property type="molecule type" value="Genomic_DNA"/>
</dbReference>
<evidence type="ECO:0000256" key="6">
    <source>
        <dbReference type="SAM" id="MobiDB-lite"/>
    </source>
</evidence>
<dbReference type="Pfam" id="PF02518">
    <property type="entry name" value="HATPase_c"/>
    <property type="match status" value="1"/>
</dbReference>
<keyword evidence="4" id="KW-0808">Transferase</keyword>
<keyword evidence="5 10" id="KW-0418">Kinase</keyword>
<keyword evidence="7" id="KW-0812">Transmembrane</keyword>
<evidence type="ECO:0000256" key="2">
    <source>
        <dbReference type="ARBA" id="ARBA00012438"/>
    </source>
</evidence>
<feature type="domain" description="Nitrate/nitrite sensing protein" evidence="9">
    <location>
        <begin position="98"/>
        <end position="330"/>
    </location>
</feature>
<proteinExistence type="predicted"/>
<sequence length="759" mass="81296">MSAEPPLPDSPSGDAQRESSESLLQRLTSPAKPPEEKAADRPLSIKARLLRIVLVPCIALIVVYTVPAVYFLGTGFQAREIAVTVRDVSIPALQGLGSLQRERQLSISAITNPQNAPNLKDQRIKSDTGLKAMNEAIDGMLFTPPDAVKSKLTAMEKALNGLPHIRAQVDDRTATPQAVLDAYDKILDAAATLFDAQARAVPDVTTLQGALAGVDLFIAADFMSRSTSLAVSGLAANHFTQADLLEYSRLVGSARQQLNTLKPKLLPTVQQQYTKLVQSADYKRLSRAQDNLVRSGAWSGHMPAKVAADEAIWQQTSNPVSDSLANLVFQQTDEVSSAELKSGNTNLIAFGAGALLALLLVIGVIVQTVRRSAKLADGTVRAGLEAAAARSTAFANVLPGILDRIDKGEKVEADEVLAEAEKKSERVASNASSLPEFQKIDRANTDVVTRLISASTETAIARQNMQELLVTVARRQTSDLNQIRETLAGLYAMSENSHDPAFQAKVLEGQHRLDRLDVQTTNLITLGGGQRRIRRTAETIDEVLLSARARSSGGPSRVVCAAAPPWKIAARHVLDVRDLLVPLLDNAANFSPTTVHVSCEEVARGIAIEIVDRGLGMSDEQKEDARAIIQNESNTITPEGVKKQGFFVVRRHARAVGARVDFANMRDLYGGEATGTKVVVLLPRSILDTGEPEPNGAPESAAPTPAPRHLAPEDLGPAQQPSLGAVPAAAGSYRPTAFPAQPGTDRGWMTGQGRDGDRR</sequence>
<dbReference type="PANTHER" id="PTHR45436">
    <property type="entry name" value="SENSOR HISTIDINE KINASE YKOH"/>
    <property type="match status" value="1"/>
</dbReference>
<keyword evidence="7" id="KW-0472">Membrane</keyword>
<feature type="transmembrane region" description="Helical" evidence="7">
    <location>
        <begin position="49"/>
        <end position="72"/>
    </location>
</feature>
<dbReference type="InterPro" id="IPR003594">
    <property type="entry name" value="HATPase_dom"/>
</dbReference>
<dbReference type="RefSeq" id="WP_203657503.1">
    <property type="nucleotide sequence ID" value="NZ_BAAAZM010000006.1"/>
</dbReference>
<keyword evidence="7" id="KW-1133">Transmembrane helix</keyword>
<keyword evidence="3" id="KW-0597">Phosphoprotein</keyword>
<evidence type="ECO:0000256" key="5">
    <source>
        <dbReference type="ARBA" id="ARBA00022777"/>
    </source>
</evidence>
<evidence type="ECO:0000256" key="1">
    <source>
        <dbReference type="ARBA" id="ARBA00000085"/>
    </source>
</evidence>
<dbReference type="InterPro" id="IPR036890">
    <property type="entry name" value="HATPase_C_sf"/>
</dbReference>
<organism evidence="10 11">
    <name type="scientific">Actinocatenispora rupis</name>
    <dbReference type="NCBI Taxonomy" id="519421"/>
    <lineage>
        <taxon>Bacteria</taxon>
        <taxon>Bacillati</taxon>
        <taxon>Actinomycetota</taxon>
        <taxon>Actinomycetes</taxon>
        <taxon>Micromonosporales</taxon>
        <taxon>Micromonosporaceae</taxon>
        <taxon>Actinocatenispora</taxon>
    </lineage>
</organism>
<keyword evidence="11" id="KW-1185">Reference proteome</keyword>
<feature type="domain" description="Histidine kinase/HSP90-like ATPase" evidence="8">
    <location>
        <begin position="576"/>
        <end position="684"/>
    </location>
</feature>
<evidence type="ECO:0000259" key="8">
    <source>
        <dbReference type="Pfam" id="PF02518"/>
    </source>
</evidence>